<proteinExistence type="predicted"/>
<keyword evidence="3" id="KW-1185">Reference proteome</keyword>
<keyword evidence="2" id="KW-0808">Transferase</keyword>
<dbReference type="InterPro" id="IPR050508">
    <property type="entry name" value="Methyltransf_Superfamily"/>
</dbReference>
<keyword evidence="2" id="KW-0489">Methyltransferase</keyword>
<dbReference type="InterPro" id="IPR029063">
    <property type="entry name" value="SAM-dependent_MTases_sf"/>
</dbReference>
<reference evidence="3" key="1">
    <citation type="journal article" date="2019" name="Int. J. Syst. Evol. Microbiol.">
        <title>The Global Catalogue of Microorganisms (GCM) 10K type strain sequencing project: providing services to taxonomists for standard genome sequencing and annotation.</title>
        <authorList>
            <consortium name="The Broad Institute Genomics Platform"/>
            <consortium name="The Broad Institute Genome Sequencing Center for Infectious Disease"/>
            <person name="Wu L."/>
            <person name="Ma J."/>
        </authorList>
    </citation>
    <scope>NUCLEOTIDE SEQUENCE [LARGE SCALE GENOMIC DNA]</scope>
    <source>
        <strain evidence="3">CCUG 55995</strain>
    </source>
</reference>
<dbReference type="Gene3D" id="3.40.50.150">
    <property type="entry name" value="Vaccinia Virus protein VP39"/>
    <property type="match status" value="1"/>
</dbReference>
<dbReference type="InterPro" id="IPR013216">
    <property type="entry name" value="Methyltransf_11"/>
</dbReference>
<dbReference type="EC" id="2.1.1.-" evidence="2"/>
<accession>A0ABV9IE27</accession>
<dbReference type="Pfam" id="PF08241">
    <property type="entry name" value="Methyltransf_11"/>
    <property type="match status" value="1"/>
</dbReference>
<protein>
    <submittedName>
        <fullName evidence="2">Class I SAM-dependent methyltransferase</fullName>
        <ecNumber evidence="2">2.1.1.-</ecNumber>
    </submittedName>
</protein>
<dbReference type="RefSeq" id="WP_380063293.1">
    <property type="nucleotide sequence ID" value="NZ_JBHSEI010000015.1"/>
</dbReference>
<evidence type="ECO:0000313" key="3">
    <source>
        <dbReference type="Proteomes" id="UP001595952"/>
    </source>
</evidence>
<organism evidence="2 3">
    <name type="scientific">Deinococcus hohokamensis</name>
    <dbReference type="NCBI Taxonomy" id="309883"/>
    <lineage>
        <taxon>Bacteria</taxon>
        <taxon>Thermotogati</taxon>
        <taxon>Deinococcota</taxon>
        <taxon>Deinococci</taxon>
        <taxon>Deinococcales</taxon>
        <taxon>Deinococcaceae</taxon>
        <taxon>Deinococcus</taxon>
    </lineage>
</organism>
<evidence type="ECO:0000313" key="2">
    <source>
        <dbReference type="EMBL" id="MFC4640317.1"/>
    </source>
</evidence>
<dbReference type="GO" id="GO:0032259">
    <property type="term" value="P:methylation"/>
    <property type="evidence" value="ECO:0007669"/>
    <property type="project" value="UniProtKB-KW"/>
</dbReference>
<feature type="domain" description="Methyltransferase type 11" evidence="1">
    <location>
        <begin position="44"/>
        <end position="136"/>
    </location>
</feature>
<dbReference type="CDD" id="cd02440">
    <property type="entry name" value="AdoMet_MTases"/>
    <property type="match status" value="1"/>
</dbReference>
<sequence>MTDPSKPNLWGAAEAYEQYMGRWSRAVAPLFLSWLAPAPNGRWLDLGCGTGALSEHIAQSAQPVKLQGVDTSAAFLQVAAQRVPQANFQVGDAADTGLPSGTFDYVVSGLLLNFAGDPQQALHEMARLMGPDGRVALYVWDYAGQMQIMRRFFDAARIIDPAAAAFDDGVNAPICRPEPLREAFKAAGMSEVEVTALDIPAAFEGFEAYWSPFLGGTGSAPKYVAGLDSETRERIREAVRAALPTGPDGEILLAVRAWAVKGRVA</sequence>
<evidence type="ECO:0000259" key="1">
    <source>
        <dbReference type="Pfam" id="PF08241"/>
    </source>
</evidence>
<comment type="caution">
    <text evidence="2">The sequence shown here is derived from an EMBL/GenBank/DDBJ whole genome shotgun (WGS) entry which is preliminary data.</text>
</comment>
<dbReference type="PANTHER" id="PTHR42912">
    <property type="entry name" value="METHYLTRANSFERASE"/>
    <property type="match status" value="1"/>
</dbReference>
<dbReference type="Proteomes" id="UP001595952">
    <property type="component" value="Unassembled WGS sequence"/>
</dbReference>
<name>A0ABV9IE27_9DEIO</name>
<dbReference type="EMBL" id="JBHSEI010000015">
    <property type="protein sequence ID" value="MFC4640317.1"/>
    <property type="molecule type" value="Genomic_DNA"/>
</dbReference>
<gene>
    <name evidence="2" type="ORF">ACFO0D_18465</name>
</gene>
<dbReference type="GO" id="GO:0008168">
    <property type="term" value="F:methyltransferase activity"/>
    <property type="evidence" value="ECO:0007669"/>
    <property type="project" value="UniProtKB-KW"/>
</dbReference>
<dbReference type="SUPFAM" id="SSF53335">
    <property type="entry name" value="S-adenosyl-L-methionine-dependent methyltransferases"/>
    <property type="match status" value="1"/>
</dbReference>